<dbReference type="PANTHER" id="PTHR33513">
    <property type="entry name" value="OS06G0523300 PROTEIN"/>
    <property type="match status" value="1"/>
</dbReference>
<dbReference type="Proteomes" id="UP000541444">
    <property type="component" value="Unassembled WGS sequence"/>
</dbReference>
<dbReference type="InterPro" id="IPR056139">
    <property type="entry name" value="DUF7722"/>
</dbReference>
<evidence type="ECO:0000313" key="4">
    <source>
        <dbReference type="Proteomes" id="UP000541444"/>
    </source>
</evidence>
<evidence type="ECO:0000256" key="1">
    <source>
        <dbReference type="SAM" id="MobiDB-lite"/>
    </source>
</evidence>
<sequence>MNEGGMKSVTKPAVTGGAKGTHVRERCGDFQMPLHYPRYTKADYENMPEWKLDCLLRQYGLPIIGDLEQKKKFSMGAFLWPY</sequence>
<dbReference type="OrthoDB" id="1932905at2759"/>
<keyword evidence="4" id="KW-1185">Reference proteome</keyword>
<comment type="caution">
    <text evidence="3">The sequence shown here is derived from an EMBL/GenBank/DDBJ whole genome shotgun (WGS) entry which is preliminary data.</text>
</comment>
<feature type="region of interest" description="Disordered" evidence="1">
    <location>
        <begin position="1"/>
        <end position="20"/>
    </location>
</feature>
<organism evidence="3 4">
    <name type="scientific">Kingdonia uniflora</name>
    <dbReference type="NCBI Taxonomy" id="39325"/>
    <lineage>
        <taxon>Eukaryota</taxon>
        <taxon>Viridiplantae</taxon>
        <taxon>Streptophyta</taxon>
        <taxon>Embryophyta</taxon>
        <taxon>Tracheophyta</taxon>
        <taxon>Spermatophyta</taxon>
        <taxon>Magnoliopsida</taxon>
        <taxon>Ranunculales</taxon>
        <taxon>Circaeasteraceae</taxon>
        <taxon>Kingdonia</taxon>
    </lineage>
</organism>
<protein>
    <recommendedName>
        <fullName evidence="2">DUF7722 domain-containing protein</fullName>
    </recommendedName>
</protein>
<dbReference type="AlphaFoldDB" id="A0A7J7KVU0"/>
<reference evidence="3 4" key="1">
    <citation type="journal article" date="2020" name="IScience">
        <title>Genome Sequencing of the Endangered Kingdonia uniflora (Circaeasteraceae, Ranunculales) Reveals Potential Mechanisms of Evolutionary Specialization.</title>
        <authorList>
            <person name="Sun Y."/>
            <person name="Deng T."/>
            <person name="Zhang A."/>
            <person name="Moore M.J."/>
            <person name="Landis J.B."/>
            <person name="Lin N."/>
            <person name="Zhang H."/>
            <person name="Zhang X."/>
            <person name="Huang J."/>
            <person name="Zhang X."/>
            <person name="Sun H."/>
            <person name="Wang H."/>
        </authorList>
    </citation>
    <scope>NUCLEOTIDE SEQUENCE [LARGE SCALE GENOMIC DNA]</scope>
    <source>
        <strain evidence="3">TB1705</strain>
        <tissue evidence="3">Leaf</tissue>
    </source>
</reference>
<gene>
    <name evidence="3" type="ORF">GIB67_034897</name>
</gene>
<name>A0A7J7KVU0_9MAGN</name>
<accession>A0A7J7KVU0</accession>
<dbReference type="EMBL" id="JACGCM010002839">
    <property type="protein sequence ID" value="KAF6134483.1"/>
    <property type="molecule type" value="Genomic_DNA"/>
</dbReference>
<dbReference type="PANTHER" id="PTHR33513:SF47">
    <property type="entry name" value="(WILD MALAYSIAN BANANA) HYPOTHETICAL PROTEIN"/>
    <property type="match status" value="1"/>
</dbReference>
<proteinExistence type="predicted"/>
<dbReference type="Pfam" id="PF24847">
    <property type="entry name" value="DUF7722"/>
    <property type="match status" value="1"/>
</dbReference>
<evidence type="ECO:0000259" key="2">
    <source>
        <dbReference type="Pfam" id="PF24847"/>
    </source>
</evidence>
<feature type="domain" description="DUF7722" evidence="2">
    <location>
        <begin position="36"/>
        <end position="81"/>
    </location>
</feature>
<evidence type="ECO:0000313" key="3">
    <source>
        <dbReference type="EMBL" id="KAF6134483.1"/>
    </source>
</evidence>